<evidence type="ECO:0000256" key="2">
    <source>
        <dbReference type="SAM" id="Phobius"/>
    </source>
</evidence>
<feature type="transmembrane region" description="Helical" evidence="2">
    <location>
        <begin position="6"/>
        <end position="24"/>
    </location>
</feature>
<accession>A0A1C4GXP7</accession>
<keyword evidence="2" id="KW-1133">Transmembrane helix</keyword>
<evidence type="ECO:0000313" key="4">
    <source>
        <dbReference type="Proteomes" id="UP000243661"/>
    </source>
</evidence>
<sequence>MLIMIWGFILLLAIAVIFLIWMEIKTQNNAINDHKVNHQLKEKVAHLENNLKKSLEIMQDLAKKMHIQQEVLDKTTAKLSQVELQNAELTHLLAKVVTSIRKE</sequence>
<organism evidence="3 4">
    <name type="scientific">Acinetobacter albensis</name>
    <dbReference type="NCBI Taxonomy" id="1673609"/>
    <lineage>
        <taxon>Bacteria</taxon>
        <taxon>Pseudomonadati</taxon>
        <taxon>Pseudomonadota</taxon>
        <taxon>Gammaproteobacteria</taxon>
        <taxon>Moraxellales</taxon>
        <taxon>Moraxellaceae</taxon>
        <taxon>Acinetobacter</taxon>
    </lineage>
</organism>
<gene>
    <name evidence="3" type="ORF">GA0116959_11139</name>
</gene>
<dbReference type="Proteomes" id="UP000243661">
    <property type="component" value="Unassembled WGS sequence"/>
</dbReference>
<proteinExistence type="predicted"/>
<keyword evidence="1" id="KW-0175">Coiled coil</keyword>
<evidence type="ECO:0000256" key="1">
    <source>
        <dbReference type="SAM" id="Coils"/>
    </source>
</evidence>
<keyword evidence="2" id="KW-0812">Transmembrane</keyword>
<dbReference type="RefSeq" id="WP_092720594.1">
    <property type="nucleotide sequence ID" value="NZ_FMBK01000011.1"/>
</dbReference>
<protein>
    <submittedName>
        <fullName evidence="3">Uncharacterized protein</fullName>
    </submittedName>
</protein>
<dbReference type="AlphaFoldDB" id="A0A1C4GXP7"/>
<feature type="coiled-coil region" evidence="1">
    <location>
        <begin position="37"/>
        <end position="92"/>
    </location>
</feature>
<keyword evidence="2" id="KW-0472">Membrane</keyword>
<dbReference type="OrthoDB" id="6711748at2"/>
<evidence type="ECO:0000313" key="3">
    <source>
        <dbReference type="EMBL" id="SCC72633.1"/>
    </source>
</evidence>
<dbReference type="EMBL" id="FMBK01000011">
    <property type="protein sequence ID" value="SCC72633.1"/>
    <property type="molecule type" value="Genomic_DNA"/>
</dbReference>
<reference evidence="3 4" key="1">
    <citation type="submission" date="2016-08" db="EMBL/GenBank/DDBJ databases">
        <authorList>
            <person name="Seilhamer J.J."/>
        </authorList>
    </citation>
    <scope>NUCLEOTIDE SEQUENCE [LARGE SCALE GENOMIC DNA]</scope>
    <source>
        <strain evidence="3 4">ANC 4874</strain>
    </source>
</reference>
<name>A0A1C4GXP7_9GAMM</name>